<name>A0A9D1N9B6_9FIRM</name>
<accession>A0A9D1N9B6</accession>
<evidence type="ECO:0000313" key="2">
    <source>
        <dbReference type="EMBL" id="HIU98685.1"/>
    </source>
</evidence>
<protein>
    <submittedName>
        <fullName evidence="2">Uncharacterized protein</fullName>
    </submittedName>
</protein>
<feature type="transmembrane region" description="Helical" evidence="1">
    <location>
        <begin position="110"/>
        <end position="131"/>
    </location>
</feature>
<reference evidence="2" key="1">
    <citation type="submission" date="2020-10" db="EMBL/GenBank/DDBJ databases">
        <authorList>
            <person name="Gilroy R."/>
        </authorList>
    </citation>
    <scope>NUCLEOTIDE SEQUENCE</scope>
    <source>
        <strain evidence="2">10406</strain>
    </source>
</reference>
<keyword evidence="1" id="KW-0812">Transmembrane</keyword>
<evidence type="ECO:0000256" key="1">
    <source>
        <dbReference type="SAM" id="Phobius"/>
    </source>
</evidence>
<reference evidence="2" key="2">
    <citation type="journal article" date="2021" name="PeerJ">
        <title>Extensive microbial diversity within the chicken gut microbiome revealed by metagenomics and culture.</title>
        <authorList>
            <person name="Gilroy R."/>
            <person name="Ravi A."/>
            <person name="Getino M."/>
            <person name="Pursley I."/>
            <person name="Horton D.L."/>
            <person name="Alikhan N.F."/>
            <person name="Baker D."/>
            <person name="Gharbi K."/>
            <person name="Hall N."/>
            <person name="Watson M."/>
            <person name="Adriaenssens E.M."/>
            <person name="Foster-Nyarko E."/>
            <person name="Jarju S."/>
            <person name="Secka A."/>
            <person name="Antonio M."/>
            <person name="Oren A."/>
            <person name="Chaudhuri R.R."/>
            <person name="La Ragione R."/>
            <person name="Hildebrand F."/>
            <person name="Pallen M.J."/>
        </authorList>
    </citation>
    <scope>NUCLEOTIDE SEQUENCE</scope>
    <source>
        <strain evidence="2">10406</strain>
    </source>
</reference>
<keyword evidence="1" id="KW-0472">Membrane</keyword>
<gene>
    <name evidence="2" type="ORF">IAC73_02440</name>
</gene>
<organism evidence="2 3">
    <name type="scientific">Candidatus Limadaptatus stercoripullorum</name>
    <dbReference type="NCBI Taxonomy" id="2840846"/>
    <lineage>
        <taxon>Bacteria</taxon>
        <taxon>Bacillati</taxon>
        <taxon>Bacillota</taxon>
        <taxon>Clostridia</taxon>
        <taxon>Eubacteriales</taxon>
        <taxon>Candidatus Limadaptatus</taxon>
    </lineage>
</organism>
<sequence>MLRYAKSVCKYFFDKGPYLVLLSILPSLLTALLFSPTAPLDYLLRYRDINFADFGVMYADIHRLPYDFFYVGIIGMVFYVVAFALMFGIVDRHMRIGEFTLSFKRAKTRLNYNIMTALRFSLGYGIFFLLADLLLAVLYYLWAVAFGAGAEWLVFSIISWLLVSGVQLYISTRMLLWAPFMLHTGLRSYDAFRMGWRQMSGRMVPAAVALFFVVLPADVLTVLIGALTDNIVWRVIADGIIYSVVLTVYVVLMYTVFYDVTGTERMDLRKIDLWSKRSWRWLKKKDKTDETDG</sequence>
<proteinExistence type="predicted"/>
<dbReference type="Proteomes" id="UP000886857">
    <property type="component" value="Unassembled WGS sequence"/>
</dbReference>
<dbReference type="EMBL" id="DVOE01000035">
    <property type="protein sequence ID" value="HIU98685.1"/>
    <property type="molecule type" value="Genomic_DNA"/>
</dbReference>
<dbReference type="AlphaFoldDB" id="A0A9D1N9B6"/>
<evidence type="ECO:0000313" key="3">
    <source>
        <dbReference type="Proteomes" id="UP000886857"/>
    </source>
</evidence>
<feature type="transmembrane region" description="Helical" evidence="1">
    <location>
        <begin position="137"/>
        <end position="163"/>
    </location>
</feature>
<feature type="transmembrane region" description="Helical" evidence="1">
    <location>
        <begin position="203"/>
        <end position="227"/>
    </location>
</feature>
<comment type="caution">
    <text evidence="2">The sequence shown here is derived from an EMBL/GenBank/DDBJ whole genome shotgun (WGS) entry which is preliminary data.</text>
</comment>
<feature type="transmembrane region" description="Helical" evidence="1">
    <location>
        <begin position="239"/>
        <end position="260"/>
    </location>
</feature>
<keyword evidence="1" id="KW-1133">Transmembrane helix</keyword>
<feature type="transmembrane region" description="Helical" evidence="1">
    <location>
        <begin position="68"/>
        <end position="90"/>
    </location>
</feature>